<keyword evidence="3" id="KW-1185">Reference proteome</keyword>
<gene>
    <name evidence="2" type="ORF">KBB96_20715</name>
</gene>
<sequence length="304" mass="33048">MAILLAGMLPLCAGAESPRPVPKTPRELIHELTRDPDGDLATLARVFVGKGGGNSLFYYPTKDAADTPATWGWKFENVWFKSADGTRIHGWFLPTNQKKAKGTIVFSHGNTGAMGYHFGFVEWLLPEGFNVLMFDYRGFGSSGGSPVRHGMIEDVHAAFDYVRMRKDVDASRLISLGHSLGASKSITALAEKPVAGVRAIISDSGFASYVGMANAVAGKVGTDMVSDEWSPKDWVAKLTPMPLLVIHGTDDEVVPFAQGQQLFSAAAMPKTMFAVQGGHHGNSLWRNNGEYRKKMLEWLATAMK</sequence>
<keyword evidence="2" id="KW-0378">Hydrolase</keyword>
<organism evidence="2 3">
    <name type="scientific">Luteolibacter ambystomatis</name>
    <dbReference type="NCBI Taxonomy" id="2824561"/>
    <lineage>
        <taxon>Bacteria</taxon>
        <taxon>Pseudomonadati</taxon>
        <taxon>Verrucomicrobiota</taxon>
        <taxon>Verrucomicrobiia</taxon>
        <taxon>Verrucomicrobiales</taxon>
        <taxon>Verrucomicrobiaceae</taxon>
        <taxon>Luteolibacter</taxon>
    </lineage>
</organism>
<dbReference type="GO" id="GO:0016787">
    <property type="term" value="F:hydrolase activity"/>
    <property type="evidence" value="ECO:0007669"/>
    <property type="project" value="UniProtKB-KW"/>
</dbReference>
<evidence type="ECO:0000313" key="3">
    <source>
        <dbReference type="Proteomes" id="UP000676169"/>
    </source>
</evidence>
<feature type="domain" description="Serine aminopeptidase S33" evidence="1">
    <location>
        <begin position="99"/>
        <end position="202"/>
    </location>
</feature>
<dbReference type="Pfam" id="PF12146">
    <property type="entry name" value="Hydrolase_4"/>
    <property type="match status" value="1"/>
</dbReference>
<accession>A0A975G8Y2</accession>
<dbReference type="SUPFAM" id="SSF53474">
    <property type="entry name" value="alpha/beta-Hydrolases"/>
    <property type="match status" value="1"/>
</dbReference>
<evidence type="ECO:0000259" key="1">
    <source>
        <dbReference type="Pfam" id="PF12146"/>
    </source>
</evidence>
<name>A0A975G8Y2_9BACT</name>
<dbReference type="Gene3D" id="3.40.50.1820">
    <property type="entry name" value="alpha/beta hydrolase"/>
    <property type="match status" value="1"/>
</dbReference>
<dbReference type="InterPro" id="IPR022742">
    <property type="entry name" value="Hydrolase_4"/>
</dbReference>
<dbReference type="Proteomes" id="UP000676169">
    <property type="component" value="Chromosome"/>
</dbReference>
<dbReference type="PANTHER" id="PTHR12277:SF81">
    <property type="entry name" value="PROTEIN ABHD13"/>
    <property type="match status" value="1"/>
</dbReference>
<dbReference type="InterPro" id="IPR029058">
    <property type="entry name" value="AB_hydrolase_fold"/>
</dbReference>
<reference evidence="2" key="1">
    <citation type="submission" date="2021-04" db="EMBL/GenBank/DDBJ databases">
        <title>Luteolibacter sp. 32A isolated from the skin of an Anderson's salamander (Ambystoma andersonii).</title>
        <authorList>
            <person name="Spergser J."/>
            <person name="Busse H.-J."/>
        </authorList>
    </citation>
    <scope>NUCLEOTIDE SEQUENCE</scope>
    <source>
        <strain evidence="2">32A</strain>
    </source>
</reference>
<dbReference type="EMBL" id="CP073100">
    <property type="protein sequence ID" value="QUE51264.1"/>
    <property type="molecule type" value="Genomic_DNA"/>
</dbReference>
<dbReference type="RefSeq" id="WP_211631403.1">
    <property type="nucleotide sequence ID" value="NZ_CP073100.1"/>
</dbReference>
<proteinExistence type="predicted"/>
<dbReference type="KEGG" id="lamb:KBB96_20715"/>
<evidence type="ECO:0000313" key="2">
    <source>
        <dbReference type="EMBL" id="QUE51264.1"/>
    </source>
</evidence>
<dbReference type="PANTHER" id="PTHR12277">
    <property type="entry name" value="ALPHA/BETA HYDROLASE DOMAIN-CONTAINING PROTEIN"/>
    <property type="match status" value="1"/>
</dbReference>
<protein>
    <submittedName>
        <fullName evidence="2">Alpha/beta fold hydrolase</fullName>
    </submittedName>
</protein>
<dbReference type="AlphaFoldDB" id="A0A975G8Y2"/>